<dbReference type="EMBL" id="JACHIB010000012">
    <property type="protein sequence ID" value="MBB6084114.1"/>
    <property type="molecule type" value="Genomic_DNA"/>
</dbReference>
<evidence type="ECO:0000313" key="7">
    <source>
        <dbReference type="EMBL" id="MBB6084114.1"/>
    </source>
</evidence>
<feature type="domain" description="HTH rpiR-type" evidence="5">
    <location>
        <begin position="8"/>
        <end position="84"/>
    </location>
</feature>
<dbReference type="CDD" id="cd05013">
    <property type="entry name" value="SIS_RpiR"/>
    <property type="match status" value="1"/>
</dbReference>
<evidence type="ECO:0000313" key="8">
    <source>
        <dbReference type="Proteomes" id="UP000541136"/>
    </source>
</evidence>
<sequence>MNDWSGEESLQQRLRAELPALPKAQQRVVTVLLADPGSRVNQTVESIAAQAEVSMPSVVRTCRRFGFDSVREFMLALAQDLALSPHHLHRNVSLSDEGPDVARKIIQGAISSLASLQRRLDTEVLDRVARRLVEASRVDAYSVGATSGFMAQELQARLFRLGIRAHAFSDPHQQLISASSLDAAGVAFVISHVGSMPFALEAARLARSRGATVVALTQPRTPLAQCADLCLAVSVPQDTTMRVGTEAYLAHLLVIEILMVRVAQALGPETLEKLRQFKRVLEQHGVDSSVYTGLY</sequence>
<dbReference type="InterPro" id="IPR035472">
    <property type="entry name" value="RpiR-like_SIS"/>
</dbReference>
<evidence type="ECO:0000256" key="2">
    <source>
        <dbReference type="ARBA" id="ARBA00023125"/>
    </source>
</evidence>
<proteinExistence type="predicted"/>
<gene>
    <name evidence="7" type="ORF">HNR28_002159</name>
</gene>
<dbReference type="GO" id="GO:0006096">
    <property type="term" value="P:glycolytic process"/>
    <property type="evidence" value="ECO:0007669"/>
    <property type="project" value="UniProtKB-KW"/>
</dbReference>
<organism evidence="7 8">
    <name type="scientific">Castellaniella defragrans</name>
    <name type="common">Alcaligenes defragrans</name>
    <dbReference type="NCBI Taxonomy" id="75697"/>
    <lineage>
        <taxon>Bacteria</taxon>
        <taxon>Pseudomonadati</taxon>
        <taxon>Pseudomonadota</taxon>
        <taxon>Betaproteobacteria</taxon>
        <taxon>Burkholderiales</taxon>
        <taxon>Alcaligenaceae</taxon>
        <taxon>Castellaniella</taxon>
    </lineage>
</organism>
<dbReference type="InterPro" id="IPR001347">
    <property type="entry name" value="SIS_dom"/>
</dbReference>
<dbReference type="Pfam" id="PF01418">
    <property type="entry name" value="HTH_6"/>
    <property type="match status" value="1"/>
</dbReference>
<dbReference type="InterPro" id="IPR036388">
    <property type="entry name" value="WH-like_DNA-bd_sf"/>
</dbReference>
<dbReference type="PROSITE" id="PS51071">
    <property type="entry name" value="HTH_RPIR"/>
    <property type="match status" value="1"/>
</dbReference>
<dbReference type="GO" id="GO:0003677">
    <property type="term" value="F:DNA binding"/>
    <property type="evidence" value="ECO:0007669"/>
    <property type="project" value="UniProtKB-KW"/>
</dbReference>
<reference evidence="7 8" key="1">
    <citation type="submission" date="2020-08" db="EMBL/GenBank/DDBJ databases">
        <title>Genomic Encyclopedia of Type Strains, Phase IV (KMG-IV): sequencing the most valuable type-strain genomes for metagenomic binning, comparative biology and taxonomic classification.</title>
        <authorList>
            <person name="Goeker M."/>
        </authorList>
    </citation>
    <scope>NUCLEOTIDE SEQUENCE [LARGE SCALE GENOMIC DNA]</scope>
    <source>
        <strain evidence="7 8">DSM 12141</strain>
    </source>
</reference>
<accession>A0A7W9TNX5</accession>
<feature type="domain" description="SIS" evidence="6">
    <location>
        <begin position="128"/>
        <end position="268"/>
    </location>
</feature>
<evidence type="ECO:0000256" key="4">
    <source>
        <dbReference type="ARBA" id="ARBA00023163"/>
    </source>
</evidence>
<dbReference type="PROSITE" id="PS51464">
    <property type="entry name" value="SIS"/>
    <property type="match status" value="1"/>
</dbReference>
<keyword evidence="3" id="KW-0324">Glycolysis</keyword>
<dbReference type="InterPro" id="IPR009057">
    <property type="entry name" value="Homeodomain-like_sf"/>
</dbReference>
<dbReference type="RefSeq" id="WP_043679460.1">
    <property type="nucleotide sequence ID" value="NZ_JACHIB010000012.1"/>
</dbReference>
<dbReference type="PANTHER" id="PTHR30514">
    <property type="entry name" value="GLUCOKINASE"/>
    <property type="match status" value="1"/>
</dbReference>
<dbReference type="InterPro" id="IPR000281">
    <property type="entry name" value="HTH_RpiR"/>
</dbReference>
<evidence type="ECO:0000256" key="1">
    <source>
        <dbReference type="ARBA" id="ARBA00023015"/>
    </source>
</evidence>
<dbReference type="GO" id="GO:0097367">
    <property type="term" value="F:carbohydrate derivative binding"/>
    <property type="evidence" value="ECO:0007669"/>
    <property type="project" value="InterPro"/>
</dbReference>
<dbReference type="PANTHER" id="PTHR30514:SF1">
    <property type="entry name" value="HTH-TYPE TRANSCRIPTIONAL REGULATOR HEXR-RELATED"/>
    <property type="match status" value="1"/>
</dbReference>
<evidence type="ECO:0000256" key="3">
    <source>
        <dbReference type="ARBA" id="ARBA00023152"/>
    </source>
</evidence>
<keyword evidence="1" id="KW-0805">Transcription regulation</keyword>
<protein>
    <submittedName>
        <fullName evidence="7">DNA-binding MurR/RpiR family transcriptional regulator</fullName>
    </submittedName>
</protein>
<keyword evidence="2 7" id="KW-0238">DNA-binding</keyword>
<evidence type="ECO:0000259" key="6">
    <source>
        <dbReference type="PROSITE" id="PS51464"/>
    </source>
</evidence>
<dbReference type="Gene3D" id="1.10.10.10">
    <property type="entry name" value="Winged helix-like DNA-binding domain superfamily/Winged helix DNA-binding domain"/>
    <property type="match status" value="1"/>
</dbReference>
<dbReference type="AlphaFoldDB" id="A0A7W9TNX5"/>
<dbReference type="Gene3D" id="3.40.50.10490">
    <property type="entry name" value="Glucose-6-phosphate isomerase like protein, domain 1"/>
    <property type="match status" value="1"/>
</dbReference>
<dbReference type="SUPFAM" id="SSF46689">
    <property type="entry name" value="Homeodomain-like"/>
    <property type="match status" value="1"/>
</dbReference>
<dbReference type="SUPFAM" id="SSF53697">
    <property type="entry name" value="SIS domain"/>
    <property type="match status" value="1"/>
</dbReference>
<keyword evidence="4" id="KW-0804">Transcription</keyword>
<comment type="caution">
    <text evidence="7">The sequence shown here is derived from an EMBL/GenBank/DDBJ whole genome shotgun (WGS) entry which is preliminary data.</text>
</comment>
<dbReference type="Pfam" id="PF01380">
    <property type="entry name" value="SIS"/>
    <property type="match status" value="1"/>
</dbReference>
<dbReference type="GO" id="GO:0003700">
    <property type="term" value="F:DNA-binding transcription factor activity"/>
    <property type="evidence" value="ECO:0007669"/>
    <property type="project" value="InterPro"/>
</dbReference>
<dbReference type="Proteomes" id="UP000541136">
    <property type="component" value="Unassembled WGS sequence"/>
</dbReference>
<evidence type="ECO:0000259" key="5">
    <source>
        <dbReference type="PROSITE" id="PS51071"/>
    </source>
</evidence>
<dbReference type="InterPro" id="IPR047640">
    <property type="entry name" value="RpiR-like"/>
</dbReference>
<dbReference type="InterPro" id="IPR046348">
    <property type="entry name" value="SIS_dom_sf"/>
</dbReference>
<name>A0A7W9TNX5_CASDE</name>